<reference evidence="7 9" key="2">
    <citation type="journal article" date="2016" name="Front. Microbiol.">
        <title>Industrial Acetogenic Biocatalysts: A Comparative Metabolic and Genomic Analysis.</title>
        <authorList>
            <person name="Bengelsdorf F."/>
            <person name="Poehlein A."/>
            <person name="Sonja S."/>
            <person name="Erz C."/>
            <person name="Hummel T."/>
            <person name="Hoffmeister S."/>
            <person name="Daniel R."/>
            <person name="Durre P."/>
        </authorList>
    </citation>
    <scope>NUCLEOTIDE SEQUENCE [LARGE SCALE GENOMIC DNA]</scope>
    <source>
        <strain evidence="7 9">PTA-10522</strain>
    </source>
</reference>
<keyword evidence="6" id="KW-0966">Cell projection</keyword>
<proteinExistence type="inferred from homology"/>
<dbReference type="Pfam" id="PF02623">
    <property type="entry name" value="FliW"/>
    <property type="match status" value="1"/>
</dbReference>
<dbReference type="PATRIC" id="fig|1705578.3.peg.4255"/>
<dbReference type="SUPFAM" id="SSF141457">
    <property type="entry name" value="BH3618-like"/>
    <property type="match status" value="1"/>
</dbReference>
<comment type="subcellular location">
    <subcellularLocation>
        <location evidence="5">Cytoplasm</location>
    </subcellularLocation>
</comment>
<dbReference type="NCBIfam" id="NF009793">
    <property type="entry name" value="PRK13285.1-1"/>
    <property type="match status" value="1"/>
</dbReference>
<comment type="subunit">
    <text evidence="5">Interacts with translational regulator CsrA and flagellin(s).</text>
</comment>
<comment type="similarity">
    <text evidence="5">Belongs to the FliW family.</text>
</comment>
<dbReference type="GO" id="GO:0006417">
    <property type="term" value="P:regulation of translation"/>
    <property type="evidence" value="ECO:0007669"/>
    <property type="project" value="UniProtKB-KW"/>
</dbReference>
<evidence type="ECO:0000313" key="6">
    <source>
        <dbReference type="EMBL" id="OAA93648.1"/>
    </source>
</evidence>
<dbReference type="PANTHER" id="PTHR39190:SF1">
    <property type="entry name" value="FLAGELLAR ASSEMBLY FACTOR FLIW"/>
    <property type="match status" value="1"/>
</dbReference>
<name>A0A166TG59_9CLOT</name>
<evidence type="ECO:0000256" key="4">
    <source>
        <dbReference type="ARBA" id="ARBA00023186"/>
    </source>
</evidence>
<dbReference type="GO" id="GO:0005737">
    <property type="term" value="C:cytoplasm"/>
    <property type="evidence" value="ECO:0007669"/>
    <property type="project" value="UniProtKB-SubCell"/>
</dbReference>
<dbReference type="InterPro" id="IPR024046">
    <property type="entry name" value="Flagellar_assmbl_FliW_dom_sf"/>
</dbReference>
<reference evidence="6 8" key="1">
    <citation type="journal article" date="2015" name="Biotechnol. Bioeng.">
        <title>Genome sequence and phenotypic characterization of Caulobacter segnis.</title>
        <authorList>
            <person name="Patel S."/>
            <person name="Fletcher B."/>
            <person name="Scott D.C."/>
            <person name="Ely B."/>
        </authorList>
    </citation>
    <scope>NUCLEOTIDE SEQUENCE [LARGE SCALE GENOMIC DNA]</scope>
    <source>
        <strain evidence="6 8">PS02</strain>
    </source>
</reference>
<dbReference type="Proteomes" id="UP000093694">
    <property type="component" value="Unassembled WGS sequence"/>
</dbReference>
<evidence type="ECO:0000256" key="3">
    <source>
        <dbReference type="ARBA" id="ARBA00022845"/>
    </source>
</evidence>
<evidence type="ECO:0000313" key="8">
    <source>
        <dbReference type="Proteomes" id="UP000077384"/>
    </source>
</evidence>
<dbReference type="Proteomes" id="UP000077384">
    <property type="component" value="Unassembled WGS sequence"/>
</dbReference>
<dbReference type="GO" id="GO:0044780">
    <property type="term" value="P:bacterial-type flagellum assembly"/>
    <property type="evidence" value="ECO:0007669"/>
    <property type="project" value="UniProtKB-UniRule"/>
</dbReference>
<evidence type="ECO:0000256" key="2">
    <source>
        <dbReference type="ARBA" id="ARBA00022795"/>
    </source>
</evidence>
<dbReference type="AlphaFoldDB" id="A0A166TG59"/>
<evidence type="ECO:0000313" key="9">
    <source>
        <dbReference type="Proteomes" id="UP000093694"/>
    </source>
</evidence>
<dbReference type="Gene3D" id="2.30.290.10">
    <property type="entry name" value="BH3618-like"/>
    <property type="match status" value="1"/>
</dbReference>
<dbReference type="PANTHER" id="PTHR39190">
    <property type="entry name" value="FLAGELLAR ASSEMBLY FACTOR FLIW"/>
    <property type="match status" value="1"/>
</dbReference>
<evidence type="ECO:0000313" key="7">
    <source>
        <dbReference type="EMBL" id="OBR89990.1"/>
    </source>
</evidence>
<organism evidence="6 8">
    <name type="scientific">Clostridium coskatii</name>
    <dbReference type="NCBI Taxonomy" id="1705578"/>
    <lineage>
        <taxon>Bacteria</taxon>
        <taxon>Bacillati</taxon>
        <taxon>Bacillota</taxon>
        <taxon>Clostridia</taxon>
        <taxon>Eubacteriales</taxon>
        <taxon>Clostridiaceae</taxon>
        <taxon>Clostridium</taxon>
    </lineage>
</organism>
<sequence>MKLNTKYHGVLNYENEDILMFQKGIPGFENLKKFILVPAEENNLFYILHSIEDVNIGIVVVSPFNVLKNYEFDLNEIKVCELNIKSQKDIIVVNTVNLSTKLENITVNLKAPIIINKNENIGEQLILDNVDYPIKYPLFKGEF</sequence>
<keyword evidence="2 5" id="KW-1005">Bacterial flagellum biogenesis</keyword>
<evidence type="ECO:0000256" key="1">
    <source>
        <dbReference type="ARBA" id="ARBA00022490"/>
    </source>
</evidence>
<keyword evidence="1 5" id="KW-0963">Cytoplasm</keyword>
<gene>
    <name evidence="5 6" type="primary">fliW</name>
    <name evidence="7" type="ORF">CLCOS_42120</name>
    <name evidence="6" type="ORF">WX73_04144</name>
</gene>
<dbReference type="RefSeq" id="WP_063600792.1">
    <property type="nucleotide sequence ID" value="NZ_LITQ01000011.1"/>
</dbReference>
<dbReference type="EMBL" id="LROR01000106">
    <property type="protein sequence ID" value="OBR89990.1"/>
    <property type="molecule type" value="Genomic_DNA"/>
</dbReference>
<dbReference type="InterPro" id="IPR003775">
    <property type="entry name" value="Flagellar_assembly_factor_FliW"/>
</dbReference>
<evidence type="ECO:0000256" key="5">
    <source>
        <dbReference type="HAMAP-Rule" id="MF_01185"/>
    </source>
</evidence>
<keyword evidence="9" id="KW-1185">Reference proteome</keyword>
<protein>
    <recommendedName>
        <fullName evidence="5">Flagellar assembly factor FliW</fullName>
    </recommendedName>
</protein>
<keyword evidence="4 5" id="KW-0143">Chaperone</keyword>
<dbReference type="HAMAP" id="MF_01185">
    <property type="entry name" value="FliW"/>
    <property type="match status" value="1"/>
</dbReference>
<comment type="function">
    <text evidence="5">Acts as an anti-CsrA protein, binds CsrA and prevents it from repressing translation of its target genes, one of which is flagellin. Binds to flagellin and participates in the assembly of the flagellum.</text>
</comment>
<keyword evidence="6" id="KW-0282">Flagellum</keyword>
<comment type="caution">
    <text evidence="6">The sequence shown here is derived from an EMBL/GenBank/DDBJ whole genome shotgun (WGS) entry which is preliminary data.</text>
</comment>
<dbReference type="EMBL" id="LITQ01000011">
    <property type="protein sequence ID" value="OAA93648.1"/>
    <property type="molecule type" value="Genomic_DNA"/>
</dbReference>
<accession>A0A166TG59</accession>
<keyword evidence="3 5" id="KW-0810">Translation regulation</keyword>
<keyword evidence="6" id="KW-0969">Cilium</keyword>